<dbReference type="InterPro" id="IPR010559">
    <property type="entry name" value="Sig_transdc_His_kin_internal"/>
</dbReference>
<gene>
    <name evidence="4" type="ORF">J40TS1_38570</name>
</gene>
<dbReference type="SUPFAM" id="SSF55874">
    <property type="entry name" value="ATPase domain of HSP90 chaperone/DNA topoisomerase II/histidine kinase"/>
    <property type="match status" value="1"/>
</dbReference>
<dbReference type="Gene3D" id="6.10.340.10">
    <property type="match status" value="1"/>
</dbReference>
<dbReference type="Gene3D" id="3.30.565.10">
    <property type="entry name" value="Histidine kinase-like ATPase, C-terminal domain"/>
    <property type="match status" value="1"/>
</dbReference>
<evidence type="ECO:0000259" key="3">
    <source>
        <dbReference type="Pfam" id="PF06580"/>
    </source>
</evidence>
<name>A0A920CZ96_9BACL</name>
<accession>A0A920CZ96</accession>
<dbReference type="InterPro" id="IPR003594">
    <property type="entry name" value="HATPase_dom"/>
</dbReference>
<evidence type="ECO:0000256" key="1">
    <source>
        <dbReference type="SAM" id="Phobius"/>
    </source>
</evidence>
<dbReference type="GO" id="GO:0016020">
    <property type="term" value="C:membrane"/>
    <property type="evidence" value="ECO:0007669"/>
    <property type="project" value="InterPro"/>
</dbReference>
<dbReference type="EMBL" id="BOSE01000008">
    <property type="protein sequence ID" value="GIP18215.1"/>
    <property type="molecule type" value="Genomic_DNA"/>
</dbReference>
<keyword evidence="1" id="KW-0812">Transmembrane</keyword>
<dbReference type="AlphaFoldDB" id="A0A920CZ96"/>
<comment type="caution">
    <text evidence="4">The sequence shown here is derived from an EMBL/GenBank/DDBJ whole genome shotgun (WGS) entry which is preliminary data.</text>
</comment>
<feature type="domain" description="Signal transduction histidine kinase internal region" evidence="3">
    <location>
        <begin position="397"/>
        <end position="476"/>
    </location>
</feature>
<organism evidence="4 5">
    <name type="scientific">Paenibacillus montaniterrae</name>
    <dbReference type="NCBI Taxonomy" id="429341"/>
    <lineage>
        <taxon>Bacteria</taxon>
        <taxon>Bacillati</taxon>
        <taxon>Bacillota</taxon>
        <taxon>Bacilli</taxon>
        <taxon>Bacillales</taxon>
        <taxon>Paenibacillaceae</taxon>
        <taxon>Paenibacillus</taxon>
    </lineage>
</organism>
<keyword evidence="1" id="KW-0472">Membrane</keyword>
<proteinExistence type="predicted"/>
<evidence type="ECO:0008006" key="6">
    <source>
        <dbReference type="Google" id="ProtNLM"/>
    </source>
</evidence>
<feature type="transmembrane region" description="Helical" evidence="1">
    <location>
        <begin position="21"/>
        <end position="43"/>
    </location>
</feature>
<sequence>MRTRKQLKKLLHLLIPRKTRTKFFVTLVLVSLPPLLILGYFSYGIAKDRLVTYNTQTNETQLATSNEVADLLFRNILSLHRYIVYNHSVRDVLYEITEEAGNTSEQPVDYRNRLINLLSQIIHENSVDIRFINSLCVLDLQYTAYCFGKTDDAGIYEGELKKERIEASDWYQKVQQAQGGVVYFSQNVLGDNENSFSSVRLYRDSSTIDGNVIGMLIINVSKSMFQPVFNSDKENGHYMAVDFNAEPPQIIYVDHDDALPEIDLQSLEALKSSLTKQGYLMSEHFNRVTGWSFMHIIKREELLRDSQRIGSATALLATAIALLALIVSFIVSGSITRPLLRLKKMMMDWKQGIPITGDTLFQDDEIGSLGKTFSSIVKENQNLSDKLVRSKLKEREAELRALQEQIKPHFLYNTLDAIYLMARMKKTDEVAQMALSLSESFKLSLNKGKETIPIFRELQHIEHYMNIQNIRYNNRFSYHVEVDPQIMSIHILKLVLQPLVENAIYHGLEPKLGTGHIWLEGKMIGHELYFKIKDNGVGMSNIQATERGYGVNNVKERLKLYYGNSSRFVIASEVGVGTTIELYIIPFPAEERAEE</sequence>
<feature type="transmembrane region" description="Helical" evidence="1">
    <location>
        <begin position="314"/>
        <end position="340"/>
    </location>
</feature>
<feature type="domain" description="Histidine kinase/HSP90-like ATPase" evidence="2">
    <location>
        <begin position="492"/>
        <end position="584"/>
    </location>
</feature>
<reference evidence="4" key="1">
    <citation type="submission" date="2021-03" db="EMBL/GenBank/DDBJ databases">
        <title>Antimicrobial resistance genes in bacteria isolated from Japanese honey, and their potential for conferring macrolide and lincosamide resistance in the American foulbrood pathogen Paenibacillus larvae.</title>
        <authorList>
            <person name="Okamoto M."/>
            <person name="Kumagai M."/>
            <person name="Kanamori H."/>
            <person name="Takamatsu D."/>
        </authorList>
    </citation>
    <scope>NUCLEOTIDE SEQUENCE</scope>
    <source>
        <strain evidence="4">J40TS1</strain>
    </source>
</reference>
<dbReference type="Pfam" id="PF02518">
    <property type="entry name" value="HATPase_c"/>
    <property type="match status" value="1"/>
</dbReference>
<protein>
    <recommendedName>
        <fullName evidence="6">Sensor histidine kinase</fullName>
    </recommendedName>
</protein>
<dbReference type="RefSeq" id="WP_213518396.1">
    <property type="nucleotide sequence ID" value="NZ_BOSE01000008.1"/>
</dbReference>
<evidence type="ECO:0000313" key="4">
    <source>
        <dbReference type="EMBL" id="GIP18215.1"/>
    </source>
</evidence>
<dbReference type="GO" id="GO:0000155">
    <property type="term" value="F:phosphorelay sensor kinase activity"/>
    <property type="evidence" value="ECO:0007669"/>
    <property type="project" value="InterPro"/>
</dbReference>
<dbReference type="InterPro" id="IPR050640">
    <property type="entry name" value="Bact_2-comp_sensor_kinase"/>
</dbReference>
<keyword evidence="5" id="KW-1185">Reference proteome</keyword>
<dbReference type="Proteomes" id="UP000683139">
    <property type="component" value="Unassembled WGS sequence"/>
</dbReference>
<evidence type="ECO:0000259" key="2">
    <source>
        <dbReference type="Pfam" id="PF02518"/>
    </source>
</evidence>
<dbReference type="InterPro" id="IPR036890">
    <property type="entry name" value="HATPase_C_sf"/>
</dbReference>
<dbReference type="PANTHER" id="PTHR34220:SF7">
    <property type="entry name" value="SENSOR HISTIDINE KINASE YPDA"/>
    <property type="match status" value="1"/>
</dbReference>
<dbReference type="PANTHER" id="PTHR34220">
    <property type="entry name" value="SENSOR HISTIDINE KINASE YPDA"/>
    <property type="match status" value="1"/>
</dbReference>
<keyword evidence="1" id="KW-1133">Transmembrane helix</keyword>
<dbReference type="Pfam" id="PF06580">
    <property type="entry name" value="His_kinase"/>
    <property type="match status" value="1"/>
</dbReference>
<evidence type="ECO:0000313" key="5">
    <source>
        <dbReference type="Proteomes" id="UP000683139"/>
    </source>
</evidence>
<dbReference type="CDD" id="cd06225">
    <property type="entry name" value="HAMP"/>
    <property type="match status" value="1"/>
</dbReference>